<keyword evidence="4" id="KW-1185">Reference proteome</keyword>
<dbReference type="SMART" id="SM00448">
    <property type="entry name" value="REC"/>
    <property type="match status" value="1"/>
</dbReference>
<evidence type="ECO:0000313" key="4">
    <source>
        <dbReference type="Proteomes" id="UP000266273"/>
    </source>
</evidence>
<accession>A0A397PDW2</accession>
<protein>
    <submittedName>
        <fullName evidence="3">CheY-like chemotaxis protein</fullName>
    </submittedName>
</protein>
<gene>
    <name evidence="3" type="ORF">BXY53_2255</name>
</gene>
<dbReference type="AlphaFoldDB" id="A0A397PDW2"/>
<dbReference type="PROSITE" id="PS50110">
    <property type="entry name" value="RESPONSE_REGULATORY"/>
    <property type="match status" value="1"/>
</dbReference>
<dbReference type="Pfam" id="PF00072">
    <property type="entry name" value="Response_reg"/>
    <property type="match status" value="1"/>
</dbReference>
<proteinExistence type="predicted"/>
<dbReference type="RefSeq" id="WP_119062054.1">
    <property type="nucleotide sequence ID" value="NZ_QXDF01000002.1"/>
</dbReference>
<name>A0A397PDW2_9HYPH</name>
<sequence>MSKLAGRRILVAEDEYLIAMELRQEVEKTGAEILGPTASIDETLHLLRTAGSVDAALLDINLGGEMAYPVADALLERGIPIIFISGFGREGISDKYATAPLLDKPVVMQRLHACLDGVLGS</sequence>
<organism evidence="3 4">
    <name type="scientific">Dichotomicrobium thermohalophilum</name>
    <dbReference type="NCBI Taxonomy" id="933063"/>
    <lineage>
        <taxon>Bacteria</taxon>
        <taxon>Pseudomonadati</taxon>
        <taxon>Pseudomonadota</taxon>
        <taxon>Alphaproteobacteria</taxon>
        <taxon>Hyphomicrobiales</taxon>
        <taxon>Hyphomicrobiaceae</taxon>
        <taxon>Dichotomicrobium</taxon>
    </lineage>
</organism>
<dbReference type="Gene3D" id="3.40.50.2300">
    <property type="match status" value="1"/>
</dbReference>
<feature type="domain" description="Response regulatory" evidence="2">
    <location>
        <begin position="8"/>
        <end position="119"/>
    </location>
</feature>
<reference evidence="3 4" key="1">
    <citation type="submission" date="2018-08" db="EMBL/GenBank/DDBJ databases">
        <title>Genomic Encyclopedia of Archaeal and Bacterial Type Strains, Phase II (KMG-II): from individual species to whole genera.</title>
        <authorList>
            <person name="Goeker M."/>
        </authorList>
    </citation>
    <scope>NUCLEOTIDE SEQUENCE [LARGE SCALE GENOMIC DNA]</scope>
    <source>
        <strain evidence="3 4">DSM 5002</strain>
    </source>
</reference>
<dbReference type="InterPro" id="IPR001789">
    <property type="entry name" value="Sig_transdc_resp-reg_receiver"/>
</dbReference>
<dbReference type="SUPFAM" id="SSF52172">
    <property type="entry name" value="CheY-like"/>
    <property type="match status" value="1"/>
</dbReference>
<evidence type="ECO:0000256" key="1">
    <source>
        <dbReference type="PROSITE-ProRule" id="PRU00169"/>
    </source>
</evidence>
<feature type="modified residue" description="4-aspartylphosphate" evidence="1">
    <location>
        <position position="59"/>
    </location>
</feature>
<dbReference type="OrthoDB" id="582170at2"/>
<dbReference type="EMBL" id="QXDF01000002">
    <property type="protein sequence ID" value="RIA47690.1"/>
    <property type="molecule type" value="Genomic_DNA"/>
</dbReference>
<keyword evidence="1" id="KW-0597">Phosphoprotein</keyword>
<evidence type="ECO:0000259" key="2">
    <source>
        <dbReference type="PROSITE" id="PS50110"/>
    </source>
</evidence>
<dbReference type="GO" id="GO:0000160">
    <property type="term" value="P:phosphorelay signal transduction system"/>
    <property type="evidence" value="ECO:0007669"/>
    <property type="project" value="InterPro"/>
</dbReference>
<comment type="caution">
    <text evidence="3">The sequence shown here is derived from an EMBL/GenBank/DDBJ whole genome shotgun (WGS) entry which is preliminary data.</text>
</comment>
<dbReference type="Proteomes" id="UP000266273">
    <property type="component" value="Unassembled WGS sequence"/>
</dbReference>
<dbReference type="InterPro" id="IPR011006">
    <property type="entry name" value="CheY-like_superfamily"/>
</dbReference>
<evidence type="ECO:0000313" key="3">
    <source>
        <dbReference type="EMBL" id="RIA47690.1"/>
    </source>
</evidence>